<comment type="catalytic activity">
    <reaction evidence="1">
        <text>Hydrolyzes glutaminyl bonds, and activity is further restricted by preferences for the amino acids in P6 - P1' that vary with the species of potyvirus, e.g. Glu-Xaa-Xaa-Tyr-Xaa-Gln-|-(Ser or Gly) for the enzyme from tobacco etch virus. The natural substrate is the viral polyprotein, but other proteins and oligopeptides containing the appropriate consensus sequence are also cleaved.</text>
        <dbReference type="EC" id="3.4.22.44"/>
    </reaction>
</comment>
<dbReference type="Pfam" id="PF00271">
    <property type="entry name" value="Helicase_C"/>
    <property type="match status" value="1"/>
</dbReference>
<dbReference type="GO" id="GO:0005524">
    <property type="term" value="F:ATP binding"/>
    <property type="evidence" value="ECO:0007669"/>
    <property type="project" value="UniProtKB-KW"/>
</dbReference>
<evidence type="ECO:0000256" key="6">
    <source>
        <dbReference type="ARBA" id="ARBA00020107"/>
    </source>
</evidence>
<evidence type="ECO:0000256" key="15">
    <source>
        <dbReference type="ARBA" id="ARBA00022581"/>
    </source>
</evidence>
<dbReference type="InterPro" id="IPR009003">
    <property type="entry name" value="Peptidase_S1_PA"/>
</dbReference>
<evidence type="ECO:0000256" key="27">
    <source>
        <dbReference type="ARBA" id="ARBA00023280"/>
    </source>
</evidence>
<evidence type="ECO:0000256" key="30">
    <source>
        <dbReference type="ARBA" id="ARBA00029405"/>
    </source>
</evidence>
<feature type="domain" description="Peptidase S30" evidence="43">
    <location>
        <begin position="169"/>
        <end position="311"/>
    </location>
</feature>
<keyword evidence="26" id="KW-0693">Viral RNA replication</keyword>
<dbReference type="RefSeq" id="YP_007969412.1">
    <property type="nucleotide sequence ID" value="NC_021197.1"/>
</dbReference>
<dbReference type="PROSITE" id="PS51744">
    <property type="entry name" value="HC_PRO_CPD"/>
    <property type="match status" value="1"/>
</dbReference>
<comment type="function">
    <text evidence="34">Mediates the cap-independent, EIF4E-dependent translation of viral genomic RNAs. Binds to the cap-binding site of host EIF4E and thus interferes with the host EIF4E-dependent mRNA export and translation. VPg-RNA directly binds EIF4E and is a template for transcription. Also forms trimeric complexes with EIF4E-EIF4G, which are templates for translation.</text>
</comment>
<dbReference type="Pfam" id="PF00767">
    <property type="entry name" value="Poty_coat"/>
    <property type="match status" value="1"/>
</dbReference>
<comment type="similarity">
    <text evidence="5 36">Belongs to the potyviridae genome polyprotein family.</text>
</comment>
<dbReference type="GeneID" id="15486103"/>
<dbReference type="KEGG" id="vg:15486103"/>
<keyword evidence="11" id="KW-0191">Covalent protein-RNA linkage</keyword>
<evidence type="ECO:0000256" key="28">
    <source>
        <dbReference type="ARBA" id="ARBA00029399"/>
    </source>
</evidence>
<evidence type="ECO:0000256" key="22">
    <source>
        <dbReference type="ARBA" id="ARBA00022806"/>
    </source>
</evidence>
<evidence type="ECO:0000256" key="7">
    <source>
        <dbReference type="ARBA" id="ARBA00022463"/>
    </source>
</evidence>
<keyword evidence="45" id="KW-1185">Reference proteome</keyword>
<dbReference type="Pfam" id="PF01577">
    <property type="entry name" value="Peptidase_S30"/>
    <property type="match status" value="1"/>
</dbReference>
<evidence type="ECO:0000256" key="1">
    <source>
        <dbReference type="ARBA" id="ARBA00000785"/>
    </source>
</evidence>
<evidence type="ECO:0000256" key="26">
    <source>
        <dbReference type="ARBA" id="ARBA00022953"/>
    </source>
</evidence>
<dbReference type="InterPro" id="IPR014001">
    <property type="entry name" value="Helicase_ATP-bd"/>
</dbReference>
<dbReference type="InterPro" id="IPR031159">
    <property type="entry name" value="HC_PRO_CPD_dom"/>
</dbReference>
<evidence type="ECO:0000256" key="32">
    <source>
        <dbReference type="ARBA" id="ARBA00034080"/>
    </source>
</evidence>
<evidence type="ECO:0000256" key="8">
    <source>
        <dbReference type="ARBA" id="ARBA00022484"/>
    </source>
</evidence>
<keyword evidence="15" id="KW-0945">Host-virus interaction</keyword>
<organism evidence="44 45">
    <name type="scientific">Donkey orchid virus A</name>
    <dbReference type="NCBI Taxonomy" id="1198144"/>
    <lineage>
        <taxon>Viruses</taxon>
        <taxon>Riboviria</taxon>
        <taxon>Orthornavirae</taxon>
        <taxon>Pisuviricota</taxon>
        <taxon>Stelpaviricetes</taxon>
        <taxon>Patatavirales</taxon>
        <taxon>Potyviridae</taxon>
        <taxon>Potyvirus</taxon>
        <taxon>Potyvirus adiuris</taxon>
    </lineage>
</organism>
<keyword evidence="16" id="KW-1090">Inhibition of host innate immune response by virus</keyword>
<comment type="subcellular location">
    <subcellularLocation>
        <location evidence="33">Host cytoplasmic vesicle</location>
    </subcellularLocation>
    <subcellularLocation>
        <location evidence="3">Host nucleus</location>
    </subcellularLocation>
    <subcellularLocation>
        <location evidence="4">Virion</location>
    </subcellularLocation>
</comment>
<keyword evidence="7" id="KW-0941">Suppressor of RNA silencing</keyword>
<evidence type="ECO:0000256" key="16">
    <source>
        <dbReference type="ARBA" id="ARBA00022632"/>
    </source>
</evidence>
<dbReference type="PROSITE" id="PS51436">
    <property type="entry name" value="POTYVIRUS_NIA_PRO"/>
    <property type="match status" value="1"/>
</dbReference>
<dbReference type="Pfam" id="PF08440">
    <property type="entry name" value="Poty_PP"/>
    <property type="match status" value="1"/>
</dbReference>
<evidence type="ECO:0000256" key="11">
    <source>
        <dbReference type="ARBA" id="ARBA00022520"/>
    </source>
</evidence>
<feature type="domain" description="Helicase ATP-binding" evidence="39">
    <location>
        <begin position="1345"/>
        <end position="1497"/>
    </location>
</feature>
<dbReference type="InterPro" id="IPR043128">
    <property type="entry name" value="Rev_trsase/Diguanyl_cyclase"/>
</dbReference>
<dbReference type="InterPro" id="IPR001592">
    <property type="entry name" value="Poty_coat"/>
</dbReference>
<dbReference type="GO" id="GO:0039694">
    <property type="term" value="P:viral RNA genome replication"/>
    <property type="evidence" value="ECO:0007669"/>
    <property type="project" value="InterPro"/>
</dbReference>
<evidence type="ECO:0000256" key="25">
    <source>
        <dbReference type="ARBA" id="ARBA00022844"/>
    </source>
</evidence>
<dbReference type="GO" id="GO:0044161">
    <property type="term" value="C:host cell cytoplasmic vesicle"/>
    <property type="evidence" value="ECO:0007669"/>
    <property type="project" value="UniProtKB-SubCell"/>
</dbReference>
<evidence type="ECO:0000256" key="4">
    <source>
        <dbReference type="ARBA" id="ARBA00004328"/>
    </source>
</evidence>
<dbReference type="InterPro" id="IPR001650">
    <property type="entry name" value="Helicase_C-like"/>
</dbReference>
<dbReference type="GO" id="GO:0042025">
    <property type="term" value="C:host cell nucleus"/>
    <property type="evidence" value="ECO:0007669"/>
    <property type="project" value="UniProtKB-SubCell"/>
</dbReference>
<dbReference type="InterPro" id="IPR002540">
    <property type="entry name" value="Pept_S30_P1_potyvir"/>
</dbReference>
<reference evidence="44 45" key="1">
    <citation type="journal article" date="2013" name="Virus Res.">
        <title>Exotic and indigenous viruses infect wild populations and captive collections of temperate terrestrial orchids (Diuris species) in Australia.</title>
        <authorList>
            <person name="Wylie S.J."/>
            <person name="Li H."/>
            <person name="Dixon K.W."/>
            <person name="Richards H."/>
            <person name="Jones M.G."/>
        </authorList>
    </citation>
    <scope>NUCLEOTIDE SEQUENCE [LARGE SCALE GENOMIC DNA]</scope>
    <source>
        <strain evidence="44">SW3.1</strain>
    </source>
</reference>
<evidence type="ECO:0000256" key="5">
    <source>
        <dbReference type="ARBA" id="ARBA00006064"/>
    </source>
</evidence>
<dbReference type="InterPro" id="IPR039560">
    <property type="entry name" value="Potyvirid-P3"/>
</dbReference>
<dbReference type="SUPFAM" id="SSF50494">
    <property type="entry name" value="Trypsin-like serine proteases"/>
    <property type="match status" value="1"/>
</dbReference>
<dbReference type="PANTHER" id="PTHR18934:SF99">
    <property type="entry name" value="ATP-DEPENDENT RNA HELICASE DHX37-RELATED"/>
    <property type="match status" value="1"/>
</dbReference>
<keyword evidence="9" id="KW-1036">Host cytoplasmic vesicle</keyword>
<feature type="domain" description="Peptidase C6" evidence="42">
    <location>
        <begin position="751"/>
        <end position="873"/>
    </location>
</feature>
<keyword evidence="25" id="KW-0946">Virion</keyword>
<protein>
    <recommendedName>
        <fullName evidence="6">Genome polyprotein</fullName>
    </recommendedName>
</protein>
<feature type="region of interest" description="Disordered" evidence="37">
    <location>
        <begin position="2919"/>
        <end position="2945"/>
    </location>
</feature>
<evidence type="ECO:0000256" key="36">
    <source>
        <dbReference type="RuleBase" id="RU003351"/>
    </source>
</evidence>
<dbReference type="InterPro" id="IPR007094">
    <property type="entry name" value="RNA-dir_pol_PSvirus"/>
</dbReference>
<feature type="active site" description="For helper component proteinase activity" evidence="35">
    <location>
        <position position="832"/>
    </location>
</feature>
<evidence type="ECO:0000256" key="10">
    <source>
        <dbReference type="ARBA" id="ARBA00022497"/>
    </source>
</evidence>
<dbReference type="PRINTS" id="PR00966">
    <property type="entry name" value="NIAPOTYPTASE"/>
</dbReference>
<evidence type="ECO:0000256" key="35">
    <source>
        <dbReference type="PROSITE-ProRule" id="PRU01080"/>
    </source>
</evidence>
<dbReference type="SMART" id="SM00490">
    <property type="entry name" value="HELICc"/>
    <property type="match status" value="1"/>
</dbReference>
<evidence type="ECO:0000313" key="45">
    <source>
        <dbReference type="Proteomes" id="UP000203494"/>
    </source>
</evidence>
<dbReference type="GO" id="GO:0004197">
    <property type="term" value="F:cysteine-type endopeptidase activity"/>
    <property type="evidence" value="ECO:0007669"/>
    <property type="project" value="InterPro"/>
</dbReference>
<dbReference type="Pfam" id="PF13608">
    <property type="entry name" value="Potyvirid-P3"/>
    <property type="match status" value="1"/>
</dbReference>
<comment type="function">
    <text evidence="30">Involved in aphid transmission, cell-to-cell and systemis movement, encapsidation of the viral RNA and in the regulation of viral RNA amplification.</text>
</comment>
<dbReference type="PROSITE" id="PS50507">
    <property type="entry name" value="RDRP_SSRNA_POS"/>
    <property type="match status" value="1"/>
</dbReference>
<evidence type="ECO:0000256" key="18">
    <source>
        <dbReference type="ARBA" id="ARBA00022679"/>
    </source>
</evidence>
<dbReference type="Gene3D" id="3.40.50.300">
    <property type="entry name" value="P-loop containing nucleotide triphosphate hydrolases"/>
    <property type="match status" value="2"/>
</dbReference>
<keyword evidence="18" id="KW-0808">Transferase</keyword>
<evidence type="ECO:0000256" key="14">
    <source>
        <dbReference type="ARBA" id="ARBA00022562"/>
    </source>
</evidence>
<comment type="catalytic activity">
    <reaction evidence="2">
        <text>Hydrolyzes a Gly-|-Gly bond at its own C-terminus, commonly in the sequence -Tyr-Xaa-Val-Gly-|-Gly, in the processing of the potyviral polyprotein.</text>
        <dbReference type="EC" id="3.4.22.45"/>
    </reaction>
</comment>
<evidence type="ECO:0000256" key="24">
    <source>
        <dbReference type="ARBA" id="ARBA00022840"/>
    </source>
</evidence>
<dbReference type="SUPFAM" id="SSF52540">
    <property type="entry name" value="P-loop containing nucleoside triphosphate hydrolases"/>
    <property type="match status" value="2"/>
</dbReference>
<evidence type="ECO:0000256" key="2">
    <source>
        <dbReference type="ARBA" id="ARBA00001848"/>
    </source>
</evidence>
<evidence type="ECO:0000259" key="43">
    <source>
        <dbReference type="PROSITE" id="PS51871"/>
    </source>
</evidence>
<evidence type="ECO:0000256" key="33">
    <source>
        <dbReference type="ARBA" id="ARBA00034108"/>
    </source>
</evidence>
<evidence type="ECO:0000256" key="17">
    <source>
        <dbReference type="ARBA" id="ARBA00022670"/>
    </source>
</evidence>
<dbReference type="InterPro" id="IPR042308">
    <property type="entry name" value="HC_PRO_CPD_sf"/>
</dbReference>
<feature type="compositionally biased region" description="Basic and acidic residues" evidence="37">
    <location>
        <begin position="2931"/>
        <end position="2945"/>
    </location>
</feature>
<keyword evidence="23" id="KW-0788">Thiol protease</keyword>
<dbReference type="SUPFAM" id="SSF56672">
    <property type="entry name" value="DNA/RNA polymerases"/>
    <property type="match status" value="1"/>
</dbReference>
<keyword evidence="24" id="KW-0067">ATP-binding</keyword>
<dbReference type="PANTHER" id="PTHR18934">
    <property type="entry name" value="ATP-DEPENDENT RNA HELICASE"/>
    <property type="match status" value="1"/>
</dbReference>
<evidence type="ECO:0000259" key="40">
    <source>
        <dbReference type="PROSITE" id="PS51194"/>
    </source>
</evidence>
<evidence type="ECO:0000256" key="34">
    <source>
        <dbReference type="ARBA" id="ARBA00045403"/>
    </source>
</evidence>
<dbReference type="InterPro" id="IPR013648">
    <property type="entry name" value="PP_Potyviridae"/>
</dbReference>
<keyword evidence="8" id="KW-0696">RNA-directed RNA polymerase</keyword>
<keyword evidence="20" id="KW-0547">Nucleotide-binding</keyword>
<dbReference type="GO" id="GO:0019029">
    <property type="term" value="C:helical viral capsid"/>
    <property type="evidence" value="ECO:0007669"/>
    <property type="project" value="UniProtKB-KW"/>
</dbReference>
<feature type="domain" description="Peptidase C4" evidence="41">
    <location>
        <begin position="2158"/>
        <end position="2376"/>
    </location>
</feature>
<comment type="function">
    <text evidence="32">Indispensable for virus replication.</text>
</comment>
<name>K4HCF9_9POTV</name>
<evidence type="ECO:0000256" key="9">
    <source>
        <dbReference type="ARBA" id="ARBA00022488"/>
    </source>
</evidence>
<dbReference type="GO" id="GO:0005198">
    <property type="term" value="F:structural molecule activity"/>
    <property type="evidence" value="ECO:0007669"/>
    <property type="project" value="InterPro"/>
</dbReference>
<dbReference type="PROSITE" id="PS51871">
    <property type="entry name" value="PV_P1_PRO"/>
    <property type="match status" value="1"/>
</dbReference>
<dbReference type="Gene3D" id="3.90.70.150">
    <property type="entry name" value="Helper component proteinase"/>
    <property type="match status" value="1"/>
</dbReference>
<dbReference type="GO" id="GO:0006508">
    <property type="term" value="P:proteolysis"/>
    <property type="evidence" value="ECO:0007669"/>
    <property type="project" value="UniProtKB-KW"/>
</dbReference>
<dbReference type="Proteomes" id="UP000203494">
    <property type="component" value="Segment"/>
</dbReference>
<dbReference type="InterPro" id="IPR001730">
    <property type="entry name" value="Potyv_NIa-pro_dom"/>
</dbReference>
<dbReference type="InterPro" id="IPR043504">
    <property type="entry name" value="Peptidase_S1_PA_chymotrypsin"/>
</dbReference>
<keyword evidence="12" id="KW-0597">Phosphoprotein</keyword>
<dbReference type="Pfam" id="PF00851">
    <property type="entry name" value="Peptidase_C6"/>
    <property type="match status" value="2"/>
</dbReference>
<dbReference type="InterPro" id="IPR001456">
    <property type="entry name" value="HC-pro"/>
</dbReference>
<feature type="domain" description="Helicase C-terminal" evidence="40">
    <location>
        <begin position="1501"/>
        <end position="1675"/>
    </location>
</feature>
<evidence type="ECO:0000259" key="42">
    <source>
        <dbReference type="PROSITE" id="PS51744"/>
    </source>
</evidence>
<evidence type="ECO:0000259" key="41">
    <source>
        <dbReference type="PROSITE" id="PS51436"/>
    </source>
</evidence>
<dbReference type="GO" id="GO:0003968">
    <property type="term" value="F:RNA-directed RNA polymerase activity"/>
    <property type="evidence" value="ECO:0007669"/>
    <property type="project" value="UniProtKB-KW"/>
</dbReference>
<evidence type="ECO:0000256" key="20">
    <source>
        <dbReference type="ARBA" id="ARBA00022741"/>
    </source>
</evidence>
<feature type="domain" description="RdRp catalytic" evidence="38">
    <location>
        <begin position="2643"/>
        <end position="2765"/>
    </location>
</feature>
<dbReference type="PROSITE" id="PS51192">
    <property type="entry name" value="HELICASE_ATP_BIND_1"/>
    <property type="match status" value="1"/>
</dbReference>
<evidence type="ECO:0000256" key="29">
    <source>
        <dbReference type="ARBA" id="ARBA00029404"/>
    </source>
</evidence>
<evidence type="ECO:0000256" key="21">
    <source>
        <dbReference type="ARBA" id="ARBA00022801"/>
    </source>
</evidence>
<dbReference type="Gene3D" id="2.40.10.10">
    <property type="entry name" value="Trypsin-like serine proteases"/>
    <property type="match status" value="2"/>
</dbReference>
<evidence type="ECO:0000256" key="3">
    <source>
        <dbReference type="ARBA" id="ARBA00004147"/>
    </source>
</evidence>
<sequence>MASLSYSTACLPTESQLAELRQIKKGATWFSAKPVEVYVPAWVKKAEQNLRSVRAKLAHEAARQESAFEKFEAAFAARNLVKSDTAKASKPKPTTAALTSKGFKIPYKSVVRKEWRVSKKNTLGNCGENVITGVLVTEPVKMSLVDIKSGVKRATSVSQRKSKLFKRPSLKSSCIDSLIRALVKIQMKKCKSVEVIGNRALKVNFRKTRFGIRSFVQTHHERGNFKKRDYPTTVNERQSIKDLLRGMKQRCISTAELDKGDSGMVITSGELVGNHSNYIDDLFIVRGSCGTRVYNALLTQNLDVVHSMKHYSNVDQIFWRGFNRSFLKYKRPVTDHNCASTFSVEKCGSIAAIVCQMLLPCGRITCQECAENYRKLSQTERIQRLKEHVQEYFDIIRKDFAEFIHVESFLESLLYLIDEGKKTGFYDQYKETMFKLCAPSDHICDEIQRVEGADLAALIVQTVAPCTTLGCTKCSKRLQDLSTAELDEFLSICRQKNLLLREKILFGHDGIKKALDWCSKSTAQVGDTTANLEVVRICQNHEAKQMQDIKIINETLLRGQRATLAESENAAKALLSVTQWFKNHYSAIQANDLKSFRNKISQKLLINPSLICDNQLDVNGNFVWGQRGYQSLQIFRDYYDTVVSGSGYLQYENRTFPNGSRKLAIRNLIVPMDIERLREHFVGESIEKVPLTEECVSRMNRGFVHACCCVTDDRGEPFYSQVKPPTKRHMVIGGAGDDKYVDMPDLGDIHMYIVKDGYCYLNVFLAMLINVNESEAREFVKMVKNVVIPKLGKWPKLTDLAVMCYAISAAFPETKTAELPRILVDHKNKMMHVIDSYGSLTVGYHILKAATVTHLISFAADQLDSAMKEYRVGGMLEGVDEASIIKLLAKAIFKPKVLRQLLEDEPMLIICSIISPSVMRSMYRHGIYDKIIRIWLSKNNDLATVAAVLQSLAQRVDKVSVLQEQMRIIASEGKTMSSLTEGVKCTCHSRGLALLILRSIVANHETDEVLIRNGFLSHTTLIEEKREEWYREILQTEFRGLSVFRKSQFAYRTIISKLRNINCTKPTSEEISIKQFQRSGKWLQMKKDLLINSTVDYKTKLSTKLKQRIRRKIANVSVSLLWQSLPDFCQMLNVVIMCNMVIQVFWFFNRIVSDRKARLQMEANKRYIEQRTAVNELYDKFVKQRSVLPTEEEFLAHVDEITPHLVEAANDEISDFVSFQAKSKDMFKLEQCVAFVALVLMLFDNERSDAVFKILNKLKTTFTTICGGVTHQSLDDVLTDTERNLTISFDLESHTSEESQLFDTRFDGWWENQLVNNRTIPNHRLSGLLVDFTRENAAQVATKISKGLYNTKEFIIRGAVGSGKSTGLPAYLCQSGSILILEPTRPLAENVYQQLGRAPFNIDATLRMRGRSVFGSRPVTVMTTGFALHLVANNICMFDKFDYIMFDECHVMDANAMAFYCLLKDCKYDGVVLKVSATPPGRECEFKTQHEVSIAKEDRLTFDQFVLAQGTGANADVTNRGNTILVYVASYKEVDTLSSKLLCKGYLVTKVDGRTMKVGSTNIDSKGTDVQKHFIVATNIIENGVTLDIDVVVDFGQKIVGELDTDGRCLNYVRRPVSYGERIQRLGRVGRFKPGHVLRIGHTETGIQEVSALVATEAAFYCFVYGLPVMTHNVTTGFLGRCTTEQARTMLQFEIDINYMYELVRHDGMMHPAIHDYLKKYKLRDSETRLSELAMPTWATSKWKKASEYVKLGCHVSCNGDTKIPFLVNGISDKMHEDIWDLVKLYQKSNCFKPIKSACAAKIAYTLQTDWTSIGRSIGVIDQLIADEMTKRAHFESMRASTVGPGSFTLQSIVNLIKTRNMVDHSADNIRKLQSARNHLLEFESRHIDARDPNELEAIMECPAVATVLHESAPEVSEFLELKGVWNYSLITKDLLICGGVLIGGMYMAYSCFTQAVGEVVHHQGFGKRQRQKLKFRRDRDNRDDYFIHGDEATIRKTFGEAYTVKGKKSGHTRGMGTKKHKFTNMYGFDPTEYSQIRFLDPLTGVTIDSGVNAQIDLIQDDFGTIRMQHVEDDLLERQAITGSPGIKAFFLKHGSDKALEVDLTPHRALMVGVNSNNIAGYPEREGELRQTSPHSVIDASSVPKENPYNLEQVKEESKSLCKGLRDYTPISNSICVLVNESDGHTEQLYGIGYGGMIITNGHLFKRNNGRLTMKTNHGEFLINSTPTLQIHQVHERDLIVFKIPKDMPPFPRRLRFRQPCSKDLVCLVGADYQTKCIRPTVSGTSSTAQKDSSHFWKHWISTKRGQCGLPLVSLNDGQIVGIHSLTSTDDVVNYFVACPSNFHEAYLDHIEALNWEKNWRYNTDLVNWGSLTLLKSQPTNLFKTCKLVSDISESVQEQGFSDEHTRLTKHLNGNLKQVGNCPGNMVTKHVVKGRCQLFELYLKENPLAMNYFKDKLGFYQKSRLNKEAYVKDIMKYSSIIEVGLVDSATFERATNAVISLLLSLGFADRHYVTDGKSIRQSLNMNAAVGALYSGKKKDYFEEFTDDMFEQIVEDSCFRLFSGKLGVWNGSLKAELRSMEKVQANKTRSFTAAPLDTLLGGKVCVDDFNNTFYETCLKGPWTVGISKFYGGWNEFLNELPEGWIYCDADGSQFDSSLTPYLINAVLEIRTQCMERWTIGERMLENLYTEIVYTPIATPDGSVIKKFKGNNSGQPSTVVDNTLMVMLAMEYSKLKDSNKLNEEWIKYFANGDDLIIAIHPKKEEFLDSLAAHFTSLGLKYDFSSRTRNKTDLWFMSHRGIKYDQVFIPKLEIERVVSILEWDRSTEPEHRLEALCAAMIEAWGYPELLYQIRLFYKWVLEQAPFSEIAKIGKAPYIAETALKHLYLGGEVQASELERYTALLTDYFDDSEIETNVVEHQSGTGSFDAGEDPASQREGETSTALVKDKGKDVDVGSMGSMSVPRLKSVTGKIRFPKIKGKDVLNTEFLLQYVPEQTRLSNKRATDQQFEQWHRAVMEAYEVTENEMKIILDGLMVWCIENGTSMD</sequence>
<dbReference type="EMBL" id="JX156422">
    <property type="protein sequence ID" value="AFQ95553.1"/>
    <property type="molecule type" value="Genomic_RNA"/>
</dbReference>
<dbReference type="CDD" id="cd23175">
    <property type="entry name" value="ps-ssRNAv_Potyviridae_RdRp"/>
    <property type="match status" value="1"/>
</dbReference>
<dbReference type="InterPro" id="IPR001205">
    <property type="entry name" value="RNA-dir_pol_C"/>
</dbReference>
<dbReference type="GO" id="GO:0003723">
    <property type="term" value="F:RNA binding"/>
    <property type="evidence" value="ECO:0007669"/>
    <property type="project" value="InterPro"/>
</dbReference>
<dbReference type="Pfam" id="PF00270">
    <property type="entry name" value="DEAD"/>
    <property type="match status" value="1"/>
</dbReference>
<dbReference type="InterPro" id="IPR043502">
    <property type="entry name" value="DNA/RNA_pol_sf"/>
</dbReference>
<evidence type="ECO:0000256" key="23">
    <source>
        <dbReference type="ARBA" id="ARBA00022807"/>
    </source>
</evidence>
<dbReference type="InterPro" id="IPR027417">
    <property type="entry name" value="P-loop_NTPase"/>
</dbReference>
<dbReference type="GO" id="GO:0006351">
    <property type="term" value="P:DNA-templated transcription"/>
    <property type="evidence" value="ECO:0007669"/>
    <property type="project" value="InterPro"/>
</dbReference>
<evidence type="ECO:0000256" key="37">
    <source>
        <dbReference type="SAM" id="MobiDB-lite"/>
    </source>
</evidence>
<keyword evidence="13" id="KW-0167">Capsid protein</keyword>
<dbReference type="PROSITE" id="PS51194">
    <property type="entry name" value="HELICASE_CTER"/>
    <property type="match status" value="1"/>
</dbReference>
<evidence type="ECO:0000259" key="39">
    <source>
        <dbReference type="PROSITE" id="PS51192"/>
    </source>
</evidence>
<keyword evidence="22" id="KW-0347">Helicase</keyword>
<evidence type="ECO:0000256" key="12">
    <source>
        <dbReference type="ARBA" id="ARBA00022553"/>
    </source>
</evidence>
<accession>K4HCF9</accession>
<keyword evidence="19" id="KW-0548">Nucleotidyltransferase</keyword>
<evidence type="ECO:0000256" key="19">
    <source>
        <dbReference type="ARBA" id="ARBA00022695"/>
    </source>
</evidence>
<evidence type="ECO:0000256" key="31">
    <source>
        <dbReference type="ARBA" id="ARBA00029422"/>
    </source>
</evidence>
<proteinExistence type="inferred from homology"/>
<keyword evidence="21" id="KW-0378">Hydrolase</keyword>
<keyword evidence="27" id="KW-0899">Viral immunoevasion</keyword>
<dbReference type="GO" id="GO:0016818">
    <property type="term" value="F:hydrolase activity, acting on acid anhydrides, in phosphorus-containing anhydrides"/>
    <property type="evidence" value="ECO:0007669"/>
    <property type="project" value="InterPro"/>
</dbReference>
<comment type="function">
    <text evidence="28">Has RNA-binding and proteolytic activities.</text>
</comment>
<comment type="function">
    <text evidence="31">Has helicase activity. It may be involved in replication.</text>
</comment>
<keyword evidence="17" id="KW-0645">Protease</keyword>
<dbReference type="Pfam" id="PF00680">
    <property type="entry name" value="RdRP_1"/>
    <property type="match status" value="1"/>
</dbReference>
<evidence type="ECO:0000259" key="38">
    <source>
        <dbReference type="PROSITE" id="PS50507"/>
    </source>
</evidence>
<dbReference type="SMART" id="SM00487">
    <property type="entry name" value="DEXDc"/>
    <property type="match status" value="1"/>
</dbReference>
<keyword evidence="14" id="KW-1048">Host nucleus</keyword>
<dbReference type="GO" id="GO:0004386">
    <property type="term" value="F:helicase activity"/>
    <property type="evidence" value="ECO:0007669"/>
    <property type="project" value="UniProtKB-KW"/>
</dbReference>
<dbReference type="GO" id="GO:0052170">
    <property type="term" value="P:symbiont-mediated suppression of host innate immune response"/>
    <property type="evidence" value="ECO:0007669"/>
    <property type="project" value="UniProtKB-KW"/>
</dbReference>
<evidence type="ECO:0000313" key="44">
    <source>
        <dbReference type="EMBL" id="AFQ95553.1"/>
    </source>
</evidence>
<dbReference type="InterPro" id="IPR011545">
    <property type="entry name" value="DEAD/DEAH_box_helicase_dom"/>
</dbReference>
<dbReference type="Pfam" id="PF00863">
    <property type="entry name" value="Peptidase_C4"/>
    <property type="match status" value="1"/>
</dbReference>
<keyword evidence="10" id="KW-1139">Helical capsid protein</keyword>
<evidence type="ECO:0000256" key="13">
    <source>
        <dbReference type="ARBA" id="ARBA00022561"/>
    </source>
</evidence>
<dbReference type="Gene3D" id="3.30.70.270">
    <property type="match status" value="1"/>
</dbReference>
<comment type="function">
    <text evidence="29">An RNA-dependent RNA polymerase that plays an essential role in the virus replication.</text>
</comment>
<feature type="active site" description="For helper component proteinase activity" evidence="35">
    <location>
        <position position="759"/>
    </location>
</feature>